<gene>
    <name evidence="2" type="ORF">SPARVUS_LOCUS10716826</name>
</gene>
<dbReference type="PROSITE" id="PS50088">
    <property type="entry name" value="ANK_REPEAT"/>
    <property type="match status" value="1"/>
</dbReference>
<dbReference type="SUPFAM" id="SSF48403">
    <property type="entry name" value="Ankyrin repeat"/>
    <property type="match status" value="1"/>
</dbReference>
<dbReference type="InterPro" id="IPR002110">
    <property type="entry name" value="Ankyrin_rpt"/>
</dbReference>
<dbReference type="EMBL" id="CATNWA010015933">
    <property type="protein sequence ID" value="CAI9588183.1"/>
    <property type="molecule type" value="Genomic_DNA"/>
</dbReference>
<proteinExistence type="predicted"/>
<keyword evidence="3" id="KW-1185">Reference proteome</keyword>
<reference evidence="2" key="1">
    <citation type="submission" date="2023-05" db="EMBL/GenBank/DDBJ databases">
        <authorList>
            <person name="Stuckert A."/>
        </authorList>
    </citation>
    <scope>NUCLEOTIDE SEQUENCE</scope>
</reference>
<dbReference type="PANTHER" id="PTHR24183:SF1">
    <property type="entry name" value="FIBRONECTIN TYPE 3 AND ANKYRIN REPEAT DOMAINS PROTEIN 1"/>
    <property type="match status" value="1"/>
</dbReference>
<evidence type="ECO:0000313" key="3">
    <source>
        <dbReference type="Proteomes" id="UP001162483"/>
    </source>
</evidence>
<name>A0ABN9EXX8_9NEOB</name>
<feature type="repeat" description="ANK" evidence="1">
    <location>
        <begin position="41"/>
        <end position="73"/>
    </location>
</feature>
<evidence type="ECO:0000256" key="1">
    <source>
        <dbReference type="PROSITE-ProRule" id="PRU00023"/>
    </source>
</evidence>
<accession>A0ABN9EXX8</accession>
<comment type="caution">
    <text evidence="2">The sequence shown here is derived from an EMBL/GenBank/DDBJ whole genome shotgun (WGS) entry which is preliminary data.</text>
</comment>
<organism evidence="2 3">
    <name type="scientific">Staurois parvus</name>
    <dbReference type="NCBI Taxonomy" id="386267"/>
    <lineage>
        <taxon>Eukaryota</taxon>
        <taxon>Metazoa</taxon>
        <taxon>Chordata</taxon>
        <taxon>Craniata</taxon>
        <taxon>Vertebrata</taxon>
        <taxon>Euteleostomi</taxon>
        <taxon>Amphibia</taxon>
        <taxon>Batrachia</taxon>
        <taxon>Anura</taxon>
        <taxon>Neobatrachia</taxon>
        <taxon>Ranoidea</taxon>
        <taxon>Ranidae</taxon>
        <taxon>Staurois</taxon>
    </lineage>
</organism>
<protein>
    <submittedName>
        <fullName evidence="2">Uncharacterized protein</fullName>
    </submittedName>
</protein>
<dbReference type="InterPro" id="IPR036770">
    <property type="entry name" value="Ankyrin_rpt-contain_sf"/>
</dbReference>
<dbReference type="PANTHER" id="PTHR24183">
    <property type="entry name" value="FIBRONECTIN TYPE 3 AND ANKYRIN REPEAT DOMAINS PROTEIN 1"/>
    <property type="match status" value="1"/>
</dbReference>
<keyword evidence="1" id="KW-0040">ANK repeat</keyword>
<dbReference type="PROSITE" id="PS50297">
    <property type="entry name" value="ANK_REP_REGION"/>
    <property type="match status" value="1"/>
</dbReference>
<dbReference type="Gene3D" id="1.25.40.20">
    <property type="entry name" value="Ankyrin repeat-containing domain"/>
    <property type="match status" value="1"/>
</dbReference>
<dbReference type="Proteomes" id="UP001162483">
    <property type="component" value="Unassembled WGS sequence"/>
</dbReference>
<dbReference type="Pfam" id="PF12796">
    <property type="entry name" value="Ank_2"/>
    <property type="match status" value="1"/>
</dbReference>
<sequence>MQNPRKEMVDQLHNVCALGDTTKLLALLSHSSSIINETAENGWSALMFAARNGHFDAARMLLEKGCDRTLVNKSRQTALDIAKFWGHKHIVDLLTQSKGGPKPYFLQNAKEEHENYFSSTFLDRKSDKRTDSNWLKYKQTQASSIYLIFSSLSPLVSLIGAKDSVQEPEIKLCRLQYEDVKEYLSKSDVVSLIFLGVDKQVNNPCSTEAEKRGTEEDDGLVAWFALNMNNISAEQF</sequence>
<dbReference type="SMART" id="SM00248">
    <property type="entry name" value="ANK"/>
    <property type="match status" value="2"/>
</dbReference>
<evidence type="ECO:0000313" key="2">
    <source>
        <dbReference type="EMBL" id="CAI9588183.1"/>
    </source>
</evidence>